<dbReference type="InterPro" id="IPR028973">
    <property type="entry name" value="PhnB-like"/>
</dbReference>
<accession>A0ABW3JD42</accession>
<dbReference type="Pfam" id="PF06983">
    <property type="entry name" value="3-dmu-9_3-mt"/>
    <property type="match status" value="1"/>
</dbReference>
<dbReference type="Proteomes" id="UP001597102">
    <property type="component" value="Unassembled WGS sequence"/>
</dbReference>
<evidence type="ECO:0000259" key="1">
    <source>
        <dbReference type="Pfam" id="PF06983"/>
    </source>
</evidence>
<gene>
    <name evidence="2" type="ORF">ACFQ2F_13790</name>
</gene>
<protein>
    <submittedName>
        <fullName evidence="2">VOC family protein</fullName>
    </submittedName>
</protein>
<dbReference type="InterPro" id="IPR029068">
    <property type="entry name" value="Glyas_Bleomycin-R_OHBP_Dase"/>
</dbReference>
<evidence type="ECO:0000313" key="3">
    <source>
        <dbReference type="Proteomes" id="UP001597102"/>
    </source>
</evidence>
<comment type="caution">
    <text evidence="2">The sequence shown here is derived from an EMBL/GenBank/DDBJ whole genome shotgun (WGS) entry which is preliminary data.</text>
</comment>
<evidence type="ECO:0000313" key="2">
    <source>
        <dbReference type="EMBL" id="MFD0988171.1"/>
    </source>
</evidence>
<dbReference type="RefSeq" id="WP_379091037.1">
    <property type="nucleotide sequence ID" value="NZ_JBHTJO010000002.1"/>
</dbReference>
<dbReference type="Gene3D" id="3.10.180.10">
    <property type="entry name" value="2,3-Dihydroxybiphenyl 1,2-Dioxygenase, domain 1"/>
    <property type="match status" value="1"/>
</dbReference>
<organism evidence="2 3">
    <name type="scientific">Methyloligella solikamskensis</name>
    <dbReference type="NCBI Taxonomy" id="1177756"/>
    <lineage>
        <taxon>Bacteria</taxon>
        <taxon>Pseudomonadati</taxon>
        <taxon>Pseudomonadota</taxon>
        <taxon>Alphaproteobacteria</taxon>
        <taxon>Hyphomicrobiales</taxon>
        <taxon>Hyphomicrobiaceae</taxon>
        <taxon>Methyloligella</taxon>
    </lineage>
</organism>
<feature type="domain" description="PhnB-like" evidence="1">
    <location>
        <begin position="3"/>
        <end position="130"/>
    </location>
</feature>
<name>A0ABW3JD42_9HYPH</name>
<dbReference type="PANTHER" id="PTHR33990:SF1">
    <property type="entry name" value="PROTEIN YJDN"/>
    <property type="match status" value="1"/>
</dbReference>
<reference evidence="3" key="1">
    <citation type="journal article" date="2019" name="Int. J. Syst. Evol. Microbiol.">
        <title>The Global Catalogue of Microorganisms (GCM) 10K type strain sequencing project: providing services to taxonomists for standard genome sequencing and annotation.</title>
        <authorList>
            <consortium name="The Broad Institute Genomics Platform"/>
            <consortium name="The Broad Institute Genome Sequencing Center for Infectious Disease"/>
            <person name="Wu L."/>
            <person name="Ma J."/>
        </authorList>
    </citation>
    <scope>NUCLEOTIDE SEQUENCE [LARGE SCALE GENOMIC DNA]</scope>
    <source>
        <strain evidence="3">CCUG 61697</strain>
    </source>
</reference>
<dbReference type="PANTHER" id="PTHR33990">
    <property type="entry name" value="PROTEIN YJDN-RELATED"/>
    <property type="match status" value="1"/>
</dbReference>
<dbReference type="EMBL" id="JBHTJO010000002">
    <property type="protein sequence ID" value="MFD0988171.1"/>
    <property type="molecule type" value="Genomic_DNA"/>
</dbReference>
<dbReference type="SUPFAM" id="SSF54593">
    <property type="entry name" value="Glyoxalase/Bleomycin resistance protein/Dihydroxybiphenyl dioxygenase"/>
    <property type="match status" value="1"/>
</dbReference>
<dbReference type="CDD" id="cd06588">
    <property type="entry name" value="PhnB_like"/>
    <property type="match status" value="1"/>
</dbReference>
<proteinExistence type="predicted"/>
<keyword evidence="3" id="KW-1185">Reference proteome</keyword>
<sequence length="134" mass="14975">MHVTPYLFFDGRCEEALRFYEETVGAKVDALMRFKDAPDQSQVSPENKEKVMHSAFHVGETEVFASDGFCTGQSEFRGFSLALTAKDDEEAERLFANLQEGGEVRAPIAETFFASRFGIVADKFGVAWMVLTES</sequence>